<organism evidence="2 3">
    <name type="scientific">Ostreococcus tauri</name>
    <name type="common">Marine green alga</name>
    <dbReference type="NCBI Taxonomy" id="70448"/>
    <lineage>
        <taxon>Eukaryota</taxon>
        <taxon>Viridiplantae</taxon>
        <taxon>Chlorophyta</taxon>
        <taxon>Mamiellophyceae</taxon>
        <taxon>Mamiellales</taxon>
        <taxon>Bathycoccaceae</taxon>
        <taxon>Ostreococcus</taxon>
    </lineage>
</organism>
<feature type="region of interest" description="Disordered" evidence="1">
    <location>
        <begin position="377"/>
        <end position="401"/>
    </location>
</feature>
<name>A0A090N4L0_OSTTA</name>
<protein>
    <submittedName>
        <fullName evidence="2">Uncharacterized protein</fullName>
    </submittedName>
</protein>
<dbReference type="EMBL" id="CAID01000002">
    <property type="protein sequence ID" value="CEG00895.1"/>
    <property type="molecule type" value="Genomic_DNA"/>
</dbReference>
<sequence length="443" mass="48357">MQTPSAERTEAPDAFESQSDVTGDDVHDHVLLSALRTVVRSSGGAPSAAKGGRNYAWTNTESPAALLAREGANNKEQREKTDVRAKDCQRRFIGALRVVEASHAELEQKNISGPFLPILYRKANVDMAATPQQAATQRGGNEGKSVLVRGDAIYACIVKHVLPVARRTYTHRESGINWMDVSAAVSAHVDALLTAEPPLSKTDRELLSAAHYAWQWTCPENPDVCASSTLSKHALMSFNLTKTLARPAEAYPQNRADQRSRKALRETSQRGAVAAMRATDSAQKRRREQDELRTSLLKKKTQVLALLEEELLAMRAERLRESNPSDDHRVGLIASGATDSHARAGGLTFAERLERTDEEEASNENADECATDVARATEPAMSPAQENVPPNESHGRDAQTTACQVPVTTTQDEACVPSTDVTPACTPRRSVRASKPNLRLQRV</sequence>
<reference evidence="3" key="1">
    <citation type="journal article" date="2006" name="Proc. Natl. Acad. Sci. U.S.A.">
        <title>Genome analysis of the smallest free-living eukaryote Ostreococcus tauri unveils many unique features.</title>
        <authorList>
            <person name="Derelle E."/>
            <person name="Ferraz C."/>
            <person name="Rombauts S."/>
            <person name="Rouze P."/>
            <person name="Worden A.Z."/>
            <person name="Robbens S."/>
            <person name="Partensky F."/>
            <person name="Degroeve S."/>
            <person name="Echeynie S."/>
            <person name="Cooke R."/>
            <person name="Saeys Y."/>
            <person name="Wuyts J."/>
            <person name="Jabbari K."/>
            <person name="Bowler C."/>
            <person name="Panaud O."/>
            <person name="Piegu B."/>
            <person name="Ball S.G."/>
            <person name="Ral J.-P."/>
            <person name="Bouget F.-Y."/>
            <person name="Piganeau G."/>
            <person name="De Baets B."/>
            <person name="Picard A."/>
            <person name="Delseny M."/>
            <person name="Demaille J."/>
            <person name="Van de Peer Y."/>
            <person name="Moreau H."/>
        </authorList>
    </citation>
    <scope>NUCLEOTIDE SEQUENCE [LARGE SCALE GENOMIC DNA]</scope>
    <source>
        <strain evidence="3">OTTH 0595 / CCAP 157/2 / RCC745</strain>
    </source>
</reference>
<feature type="compositionally biased region" description="Basic and acidic residues" evidence="1">
    <location>
        <begin position="256"/>
        <end position="268"/>
    </location>
</feature>
<dbReference type="RefSeq" id="XP_022840654.1">
    <property type="nucleotide sequence ID" value="XM_022984955.1"/>
</dbReference>
<evidence type="ECO:0000313" key="3">
    <source>
        <dbReference type="Proteomes" id="UP000009170"/>
    </source>
</evidence>
<dbReference type="InParanoid" id="A0A090N4L0"/>
<evidence type="ECO:0000313" key="2">
    <source>
        <dbReference type="EMBL" id="CEG00895.1"/>
    </source>
</evidence>
<dbReference type="KEGG" id="ota:OT_ostta02g00035"/>
<comment type="caution">
    <text evidence="2">The sequence shown here is derived from an EMBL/GenBank/DDBJ whole genome shotgun (WGS) entry which is preliminary data.</text>
</comment>
<keyword evidence="3" id="KW-1185">Reference proteome</keyword>
<evidence type="ECO:0000256" key="1">
    <source>
        <dbReference type="SAM" id="MobiDB-lite"/>
    </source>
</evidence>
<dbReference type="Proteomes" id="UP000009170">
    <property type="component" value="Unassembled WGS sequence"/>
</dbReference>
<reference evidence="2 3" key="2">
    <citation type="journal article" date="2014" name="BMC Genomics">
        <title>An improved genome of the model marine alga Ostreococcus tauri unfolds by assessing Illumina de novo assemblies.</title>
        <authorList>
            <person name="Blanc-Mathieu R."/>
            <person name="Verhelst B."/>
            <person name="Derelle E."/>
            <person name="Rombauts S."/>
            <person name="Bouget F.Y."/>
            <person name="Carre I."/>
            <person name="Chateau A."/>
            <person name="Eyre-Walker A."/>
            <person name="Grimsley N."/>
            <person name="Moreau H."/>
            <person name="Piegu B."/>
            <person name="Rivals E."/>
            <person name="Schackwitz W."/>
            <person name="Van de Peer Y."/>
            <person name="Piganeau G."/>
        </authorList>
    </citation>
    <scope>NUCLEOTIDE SEQUENCE [LARGE SCALE GENOMIC DNA]</scope>
    <source>
        <strain evidence="3">OTTH 0595 / CCAP 157/2 / RCC745</strain>
    </source>
</reference>
<gene>
    <name evidence="2" type="ORF">OT_ostta02g00035</name>
</gene>
<dbReference type="AlphaFoldDB" id="A0A090N4L0"/>
<feature type="region of interest" description="Disordered" evidence="1">
    <location>
        <begin position="249"/>
        <end position="293"/>
    </location>
</feature>
<dbReference type="GeneID" id="34945568"/>
<proteinExistence type="predicted"/>
<feature type="region of interest" description="Disordered" evidence="1">
    <location>
        <begin position="1"/>
        <end position="24"/>
    </location>
</feature>
<accession>A0A090N4L0</accession>